<dbReference type="EC" id="2.7.1.6" evidence="11"/>
<keyword evidence="8" id="KW-0460">Magnesium</keyword>
<protein>
    <recommendedName>
        <fullName evidence="11">Galactokinase</fullName>
        <ecNumber evidence="11">2.7.1.6</ecNumber>
    </recommendedName>
</protein>
<dbReference type="SUPFAM" id="SSF55060">
    <property type="entry name" value="GHMP Kinase, C-terminal domain"/>
    <property type="match status" value="1"/>
</dbReference>
<dbReference type="FunFam" id="3.30.70.890:FF:000001">
    <property type="entry name" value="Galactokinase"/>
    <property type="match status" value="1"/>
</dbReference>
<dbReference type="PRINTS" id="PR00473">
    <property type="entry name" value="GALCTOKINASE"/>
</dbReference>
<dbReference type="PROSITE" id="PS00627">
    <property type="entry name" value="GHMP_KINASES_ATP"/>
    <property type="match status" value="1"/>
</dbReference>
<dbReference type="SUPFAM" id="SSF54211">
    <property type="entry name" value="Ribosomal protein S5 domain 2-like"/>
    <property type="match status" value="1"/>
</dbReference>
<dbReference type="GO" id="GO:0046872">
    <property type="term" value="F:metal ion binding"/>
    <property type="evidence" value="ECO:0007669"/>
    <property type="project" value="UniProtKB-KW"/>
</dbReference>
<dbReference type="Pfam" id="PF10509">
    <property type="entry name" value="GalKase_gal_bdg"/>
    <property type="match status" value="1"/>
</dbReference>
<dbReference type="InterPro" id="IPR006206">
    <property type="entry name" value="Mevalonate/galactokinase"/>
</dbReference>
<feature type="domain" description="Galactokinase N-terminal" evidence="14">
    <location>
        <begin position="11"/>
        <end position="58"/>
    </location>
</feature>
<dbReference type="InterPro" id="IPR013750">
    <property type="entry name" value="GHMP_kinase_C_dom"/>
</dbReference>
<keyword evidence="9" id="KW-0299">Galactose metabolism</keyword>
<dbReference type="InterPro" id="IPR019539">
    <property type="entry name" value="GalKase_N"/>
</dbReference>
<evidence type="ECO:0000256" key="5">
    <source>
        <dbReference type="ARBA" id="ARBA00022741"/>
    </source>
</evidence>
<dbReference type="InterPro" id="IPR006204">
    <property type="entry name" value="GHMP_kinase_N_dom"/>
</dbReference>
<evidence type="ECO:0000256" key="9">
    <source>
        <dbReference type="ARBA" id="ARBA00023144"/>
    </source>
</evidence>
<dbReference type="GO" id="GO:0005829">
    <property type="term" value="C:cytosol"/>
    <property type="evidence" value="ECO:0007669"/>
    <property type="project" value="TreeGrafter"/>
</dbReference>
<evidence type="ECO:0000256" key="3">
    <source>
        <dbReference type="ARBA" id="ARBA00022679"/>
    </source>
</evidence>
<dbReference type="GO" id="GO:0005524">
    <property type="term" value="F:ATP binding"/>
    <property type="evidence" value="ECO:0007669"/>
    <property type="project" value="UniProtKB-UniRule"/>
</dbReference>
<evidence type="ECO:0000256" key="6">
    <source>
        <dbReference type="ARBA" id="ARBA00022777"/>
    </source>
</evidence>
<dbReference type="FunFam" id="3.30.230.10:FF:000017">
    <property type="entry name" value="Galactokinase"/>
    <property type="match status" value="1"/>
</dbReference>
<dbReference type="Gene3D" id="3.30.230.10">
    <property type="match status" value="1"/>
</dbReference>
<dbReference type="InterPro" id="IPR036554">
    <property type="entry name" value="GHMP_kinase_C_sf"/>
</dbReference>
<dbReference type="InterPro" id="IPR000705">
    <property type="entry name" value="Galactokinase"/>
</dbReference>
<evidence type="ECO:0000256" key="4">
    <source>
        <dbReference type="ARBA" id="ARBA00022723"/>
    </source>
</evidence>
<dbReference type="PANTHER" id="PTHR10457:SF7">
    <property type="entry name" value="GALACTOKINASE-RELATED"/>
    <property type="match status" value="1"/>
</dbReference>
<evidence type="ECO:0000256" key="10">
    <source>
        <dbReference type="ARBA" id="ARBA00023277"/>
    </source>
</evidence>
<keyword evidence="16" id="KW-1185">Reference proteome</keyword>
<evidence type="ECO:0000259" key="13">
    <source>
        <dbReference type="Pfam" id="PF08544"/>
    </source>
</evidence>
<evidence type="ECO:0000256" key="1">
    <source>
        <dbReference type="ARBA" id="ARBA00006566"/>
    </source>
</evidence>
<reference evidence="15 16" key="1">
    <citation type="submission" date="2014-11" db="EMBL/GenBank/DDBJ databases">
        <title>Genome sequence of Flavihumibacter solisilvae 3-3.</title>
        <authorList>
            <person name="Zhou G."/>
            <person name="Li M."/>
            <person name="Wang G."/>
        </authorList>
    </citation>
    <scope>NUCLEOTIDE SEQUENCE [LARGE SCALE GENOMIC DNA]</scope>
    <source>
        <strain evidence="15 16">3-3</strain>
    </source>
</reference>
<evidence type="ECO:0000259" key="14">
    <source>
        <dbReference type="Pfam" id="PF10509"/>
    </source>
</evidence>
<dbReference type="Proteomes" id="UP000031408">
    <property type="component" value="Unassembled WGS sequence"/>
</dbReference>
<dbReference type="STRING" id="1349421.OI18_06810"/>
<evidence type="ECO:0000256" key="2">
    <source>
        <dbReference type="ARBA" id="ARBA00022490"/>
    </source>
</evidence>
<evidence type="ECO:0000313" key="15">
    <source>
        <dbReference type="EMBL" id="KIC95381.1"/>
    </source>
</evidence>
<keyword evidence="7" id="KW-0067">ATP-binding</keyword>
<dbReference type="PROSITE" id="PS00106">
    <property type="entry name" value="GALACTOKINASE"/>
    <property type="match status" value="1"/>
</dbReference>
<evidence type="ECO:0000259" key="12">
    <source>
        <dbReference type="Pfam" id="PF00288"/>
    </source>
</evidence>
<feature type="domain" description="GHMP kinase N-terminal" evidence="12">
    <location>
        <begin position="92"/>
        <end position="179"/>
    </location>
</feature>
<keyword evidence="5" id="KW-0547">Nucleotide-binding</keyword>
<organism evidence="15 16">
    <name type="scientific">Flavihumibacter solisilvae</name>
    <dbReference type="NCBI Taxonomy" id="1349421"/>
    <lineage>
        <taxon>Bacteria</taxon>
        <taxon>Pseudomonadati</taxon>
        <taxon>Bacteroidota</taxon>
        <taxon>Chitinophagia</taxon>
        <taxon>Chitinophagales</taxon>
        <taxon>Chitinophagaceae</taxon>
        <taxon>Flavihumibacter</taxon>
    </lineage>
</organism>
<sequence>MSKYSGQLHRLFLKHFGTEPVMFRSPGRVNLIGEHTDYNQGFVLPAAIDKATYIAIAPRMDDQVNIVSADLEQQYHFSLQDVGKSGLHWPDYIIGVVQQLLALGSPIHGFDIAFGGNVPIGAGMSSSAALECATAFALNRIFDCGLSSLEMVKAAQRAENQFVGVNCGIMDQFASMFGKDGHVIRLDCRSLDYTYIPFRMEGYRVALLDTGIRHNLSDTEYNTRRMQCESGVALIQMRYPEVQSLRDVTMQMLNDCIRPGNEIIYKRCKYVVEENIRLMQACSDLEENDIRSFGERMYSTHEGLAKLYEVSCPELDILVEETRLLDYVPGSRMMGGGFGGCTINLVREDHVDELVKTVGERYKKQTGKNMSAHIVTIGNGTSAVNNPFSD</sequence>
<dbReference type="PIRSF" id="PIRSF000530">
    <property type="entry name" value="Galactokinase"/>
    <property type="match status" value="1"/>
</dbReference>
<evidence type="ECO:0000256" key="7">
    <source>
        <dbReference type="ARBA" id="ARBA00022840"/>
    </source>
</evidence>
<dbReference type="AlphaFoldDB" id="A0A0C1L795"/>
<keyword evidence="4" id="KW-0479">Metal-binding</keyword>
<dbReference type="EMBL" id="JSVC01000007">
    <property type="protein sequence ID" value="KIC95381.1"/>
    <property type="molecule type" value="Genomic_DNA"/>
</dbReference>
<feature type="domain" description="GHMP kinase C-terminal" evidence="13">
    <location>
        <begin position="284"/>
        <end position="363"/>
    </location>
</feature>
<dbReference type="InterPro" id="IPR014721">
    <property type="entry name" value="Ribsml_uS5_D2-typ_fold_subgr"/>
</dbReference>
<dbReference type="Pfam" id="PF00288">
    <property type="entry name" value="GHMP_kinases_N"/>
    <property type="match status" value="1"/>
</dbReference>
<dbReference type="PRINTS" id="PR00959">
    <property type="entry name" value="MEVGALKINASE"/>
</dbReference>
<dbReference type="InterPro" id="IPR019741">
    <property type="entry name" value="Galactokinase_CS"/>
</dbReference>
<proteinExistence type="inferred from homology"/>
<name>A0A0C1L795_9BACT</name>
<keyword evidence="2" id="KW-0963">Cytoplasm</keyword>
<dbReference type="OrthoDB" id="250531at2"/>
<comment type="caution">
    <text evidence="15">The sequence shown here is derived from an EMBL/GenBank/DDBJ whole genome shotgun (WGS) entry which is preliminary data.</text>
</comment>
<dbReference type="GO" id="GO:0006012">
    <property type="term" value="P:galactose metabolic process"/>
    <property type="evidence" value="ECO:0007669"/>
    <property type="project" value="UniProtKB-UniRule"/>
</dbReference>
<dbReference type="NCBIfam" id="TIGR00131">
    <property type="entry name" value="gal_kin"/>
    <property type="match status" value="1"/>
</dbReference>
<dbReference type="GO" id="GO:0004335">
    <property type="term" value="F:galactokinase activity"/>
    <property type="evidence" value="ECO:0007669"/>
    <property type="project" value="UniProtKB-UniRule"/>
</dbReference>
<accession>A0A0C1L795</accession>
<comment type="similarity">
    <text evidence="1">Belongs to the GHMP kinase family. GalK subfamily.</text>
</comment>
<dbReference type="InterPro" id="IPR020568">
    <property type="entry name" value="Ribosomal_Su5_D2-typ_SF"/>
</dbReference>
<dbReference type="InterPro" id="IPR006203">
    <property type="entry name" value="GHMP_knse_ATP-bd_CS"/>
</dbReference>
<dbReference type="Pfam" id="PF08544">
    <property type="entry name" value="GHMP_kinases_C"/>
    <property type="match status" value="1"/>
</dbReference>
<dbReference type="Gene3D" id="3.30.70.890">
    <property type="entry name" value="GHMP kinase, C-terminal domain"/>
    <property type="match status" value="1"/>
</dbReference>
<dbReference type="PANTHER" id="PTHR10457">
    <property type="entry name" value="MEVALONATE KINASE/GALACTOKINASE"/>
    <property type="match status" value="1"/>
</dbReference>
<keyword evidence="3" id="KW-0808">Transferase</keyword>
<evidence type="ECO:0000256" key="8">
    <source>
        <dbReference type="ARBA" id="ARBA00022842"/>
    </source>
</evidence>
<evidence type="ECO:0000313" key="16">
    <source>
        <dbReference type="Proteomes" id="UP000031408"/>
    </source>
</evidence>
<keyword evidence="6 15" id="KW-0418">Kinase</keyword>
<evidence type="ECO:0000256" key="11">
    <source>
        <dbReference type="NCBIfam" id="TIGR00131"/>
    </source>
</evidence>
<keyword evidence="10" id="KW-0119">Carbohydrate metabolism</keyword>
<gene>
    <name evidence="15" type="ORF">OI18_06810</name>
</gene>